<dbReference type="RefSeq" id="WP_305931143.1">
    <property type="nucleotide sequence ID" value="NZ_JAVAIM010000001.1"/>
</dbReference>
<feature type="signal peptide" evidence="2">
    <location>
        <begin position="1"/>
        <end position="20"/>
    </location>
</feature>
<sequence>MRGMCIASTLAFLMATPLVAQDSEEALPPQQGSPPERIDLLAAAREADEPLENCSEEQEAALLSGEIIVCRRRSDLDEYGYDKERAERRYARETMNKGNPSAPDVFGIPDHGVVAARGCFIPPCPPSPAYIIDFESLPDAPPGSDADRIARGLPPLGRDVATPEAAARARAEQLGLPQPDTDEVSSPESASPEDPPQD</sequence>
<evidence type="ECO:0000313" key="4">
    <source>
        <dbReference type="Proteomes" id="UP001240639"/>
    </source>
</evidence>
<feature type="chain" id="PRO_5046431311" evidence="2">
    <location>
        <begin position="21"/>
        <end position="198"/>
    </location>
</feature>
<evidence type="ECO:0000313" key="3">
    <source>
        <dbReference type="EMBL" id="MDP4573650.1"/>
    </source>
</evidence>
<name>A0ABT9HKW8_9SPHN</name>
<evidence type="ECO:0000256" key="2">
    <source>
        <dbReference type="SAM" id="SignalP"/>
    </source>
</evidence>
<proteinExistence type="predicted"/>
<dbReference type="Proteomes" id="UP001240639">
    <property type="component" value="Unassembled WGS sequence"/>
</dbReference>
<gene>
    <name evidence="3" type="ORF">Q9K02_00675</name>
</gene>
<accession>A0ABT9HKW8</accession>
<evidence type="ECO:0000256" key="1">
    <source>
        <dbReference type="SAM" id="MobiDB-lite"/>
    </source>
</evidence>
<keyword evidence="2" id="KW-0732">Signal</keyword>
<organism evidence="3 4">
    <name type="scientific">Qipengyuania profundimaris</name>
    <dbReference type="NCBI Taxonomy" id="3067652"/>
    <lineage>
        <taxon>Bacteria</taxon>
        <taxon>Pseudomonadati</taxon>
        <taxon>Pseudomonadota</taxon>
        <taxon>Alphaproteobacteria</taxon>
        <taxon>Sphingomonadales</taxon>
        <taxon>Erythrobacteraceae</taxon>
        <taxon>Qipengyuania</taxon>
    </lineage>
</organism>
<dbReference type="EMBL" id="JAVAIM010000001">
    <property type="protein sequence ID" value="MDP4573650.1"/>
    <property type="molecule type" value="Genomic_DNA"/>
</dbReference>
<comment type="caution">
    <text evidence="3">The sequence shown here is derived from an EMBL/GenBank/DDBJ whole genome shotgun (WGS) entry which is preliminary data.</text>
</comment>
<protein>
    <submittedName>
        <fullName evidence="3">Uncharacterized protein</fullName>
    </submittedName>
</protein>
<keyword evidence="4" id="KW-1185">Reference proteome</keyword>
<reference evidence="3 4" key="1">
    <citation type="submission" date="2023-08" db="EMBL/GenBank/DDBJ databases">
        <title>genomic of G39.</title>
        <authorList>
            <person name="Wang Y."/>
        </authorList>
    </citation>
    <scope>NUCLEOTIDE SEQUENCE [LARGE SCALE GENOMIC DNA]</scope>
    <source>
        <strain evidence="3 4">G39</strain>
    </source>
</reference>
<feature type="region of interest" description="Disordered" evidence="1">
    <location>
        <begin position="138"/>
        <end position="198"/>
    </location>
</feature>